<dbReference type="EMBL" id="JABFAI010000041">
    <property type="protein sequence ID" value="KAF4959100.1"/>
    <property type="molecule type" value="Genomic_DNA"/>
</dbReference>
<dbReference type="OrthoDB" id="5084844at2759"/>
<feature type="compositionally biased region" description="Acidic residues" evidence="1">
    <location>
        <begin position="420"/>
        <end position="433"/>
    </location>
</feature>
<reference evidence="2" key="2">
    <citation type="submission" date="2020-05" db="EMBL/GenBank/DDBJ databases">
        <authorList>
            <person name="Kim H.-S."/>
            <person name="Proctor R.H."/>
            <person name="Brown D.W."/>
        </authorList>
    </citation>
    <scope>NUCLEOTIDE SEQUENCE</scope>
    <source>
        <strain evidence="2">NRRL 45417</strain>
    </source>
</reference>
<evidence type="ECO:0000313" key="2">
    <source>
        <dbReference type="EMBL" id="KAF4959100.1"/>
    </source>
</evidence>
<feature type="compositionally biased region" description="Polar residues" evidence="1">
    <location>
        <begin position="164"/>
        <end position="192"/>
    </location>
</feature>
<feature type="compositionally biased region" description="Polar residues" evidence="1">
    <location>
        <begin position="75"/>
        <end position="90"/>
    </location>
</feature>
<feature type="region of interest" description="Disordered" evidence="1">
    <location>
        <begin position="961"/>
        <end position="983"/>
    </location>
</feature>
<sequence length="1093" mass="116973">MAWSTSIDLSVTFTAPSHGVHTEEILGTRTSSTTYQELSGEFPGTSSEEAKTTKEPPEDTIGESLATSRSHDGSSQRTATALPEPSTSDMSGSEISQEPIEEPSAHVTQTVPVGTANESPTGLETLDRNSVISSEALPGSTLPVDKTIDHPGLPSTLNIGLPTEAQSLTDWTNSDGVANPTTRLPSTITESLDTSTGTTSDQSGDDSATMTTSLGSKSSSVTFSVSQGIRTSETESEQSSTTASTIQLTTDRGEATSDTSHSEEETTPMGISSERELSSTTYGITTAEATPTTQLGTEAASTVISTVLPLVTTHPPSTKVPPSISVSVVTEAPPDFTATTVSGHPEWTSNTWITTTSGDSSQPTVVPILVGCKNCGGDGSGIILFHFPKETSTWFKFPGLPKFSFLCVPPGCTTGPSTSDPDEDGDDEDDEDSSSSVTCSERATVTDCFVSCTTYTGPAGESITPSCSTTCTETHTGCSVTGATTTSSTQACGPSRDSERITCQTSFDDELGSEVLRRRAIERRGGVDIQDTIGKCSWKGMPRFPAYPGGKLVLNNEAQIASGNTALNGIKRWWRTTKDSDCVPSLNHISEAQFPRGLADDKGPSIDHVYEKSMLLDFWNYIIDPNAAGVVGMKTGSPAKINCDDIKSYGGINSGTNLIQNVFDAFPKSSNSINPGAARFLEDFIGMDQWTNGIAKALVTTPAEIRSLLASKTKTMVDTSMSLSDVKKWILPKLDLLERMGIGVEMFNYQESIDALVRQSQRIYARLFTGTEDHSINQAVNDTKTQLLSDLQMDVSKAGNNPNVPATDLKSWKARLSNMADPNRAWAVTGVTWDWSYVSKRDGSWLSCDRPIPSATSEESTTFATSTRMASDESDTEEATFSSEETSPSAEDISSLTTQDNAGEFTGFPTLTKNIPEVTISTPEGSSCAETATYTQCALGTGSHGQACVERESCRSWINTETTSTTTSPTPTLAGPDPSQNEKHCYDTGQRSNYEAITYAAESFCRKVANDKTQGPVWSNYTLNDKEQPNQGYHFKLTLTVYEGCVWTADYDECMRYMRVPIDSCDCSAKGNKQGGWVENNCIYAKIDPNSGT</sequence>
<feature type="compositionally biased region" description="Polar residues" evidence="1">
    <location>
        <begin position="892"/>
        <end position="901"/>
    </location>
</feature>
<organism evidence="2 3">
    <name type="scientific">Fusarium gaditjirri</name>
    <dbReference type="NCBI Taxonomy" id="282569"/>
    <lineage>
        <taxon>Eukaryota</taxon>
        <taxon>Fungi</taxon>
        <taxon>Dikarya</taxon>
        <taxon>Ascomycota</taxon>
        <taxon>Pezizomycotina</taxon>
        <taxon>Sordariomycetes</taxon>
        <taxon>Hypocreomycetidae</taxon>
        <taxon>Hypocreales</taxon>
        <taxon>Nectriaceae</taxon>
        <taxon>Fusarium</taxon>
        <taxon>Fusarium nisikadoi species complex</taxon>
    </lineage>
</organism>
<feature type="compositionally biased region" description="Basic and acidic residues" evidence="1">
    <location>
        <begin position="251"/>
        <end position="264"/>
    </location>
</feature>
<proteinExistence type="predicted"/>
<feature type="region of interest" description="Disordered" evidence="1">
    <location>
        <begin position="25"/>
        <end position="277"/>
    </location>
</feature>
<name>A0A8H4TJK5_9HYPO</name>
<feature type="region of interest" description="Disordered" evidence="1">
    <location>
        <begin position="415"/>
        <end position="438"/>
    </location>
</feature>
<feature type="compositionally biased region" description="Basic and acidic residues" evidence="1">
    <location>
        <begin position="48"/>
        <end position="57"/>
    </location>
</feature>
<comment type="caution">
    <text evidence="2">The sequence shown here is derived from an EMBL/GenBank/DDBJ whole genome shotgun (WGS) entry which is preliminary data.</text>
</comment>
<dbReference type="Proteomes" id="UP000604273">
    <property type="component" value="Unassembled WGS sequence"/>
</dbReference>
<evidence type="ECO:0000313" key="3">
    <source>
        <dbReference type="Proteomes" id="UP000604273"/>
    </source>
</evidence>
<evidence type="ECO:0000256" key="1">
    <source>
        <dbReference type="SAM" id="MobiDB-lite"/>
    </source>
</evidence>
<accession>A0A8H4TJK5</accession>
<feature type="compositionally biased region" description="Polar residues" evidence="1">
    <location>
        <begin position="106"/>
        <end position="133"/>
    </location>
</feature>
<reference evidence="2" key="1">
    <citation type="journal article" date="2020" name="BMC Genomics">
        <title>Correction to: Identification and distribution of gene clusters required for synthesis of sphingolipid metabolism inhibitors in diverse species of the filamentous fungus Fusarium.</title>
        <authorList>
            <person name="Kim H.S."/>
            <person name="Lohmar J.M."/>
            <person name="Busman M."/>
            <person name="Brown D.W."/>
            <person name="Naumann T.A."/>
            <person name="Divon H.H."/>
            <person name="Lysoe E."/>
            <person name="Uhlig S."/>
            <person name="Proctor R.H."/>
        </authorList>
    </citation>
    <scope>NUCLEOTIDE SEQUENCE</scope>
    <source>
        <strain evidence="2">NRRL 45417</strain>
    </source>
</reference>
<feature type="compositionally biased region" description="Low complexity" evidence="1">
    <location>
        <begin position="961"/>
        <end position="972"/>
    </location>
</feature>
<feature type="region of interest" description="Disordered" evidence="1">
    <location>
        <begin position="850"/>
        <end position="910"/>
    </location>
</feature>
<feature type="compositionally biased region" description="Low complexity" evidence="1">
    <location>
        <begin position="193"/>
        <end position="226"/>
    </location>
</feature>
<feature type="compositionally biased region" description="Low complexity" evidence="1">
    <location>
        <begin position="879"/>
        <end position="891"/>
    </location>
</feature>
<feature type="compositionally biased region" description="Polar residues" evidence="1">
    <location>
        <begin position="28"/>
        <end position="37"/>
    </location>
</feature>
<gene>
    <name evidence="2" type="ORF">FGADI_1978</name>
</gene>
<feature type="compositionally biased region" description="Low complexity" evidence="1">
    <location>
        <begin position="854"/>
        <end position="867"/>
    </location>
</feature>
<dbReference type="AlphaFoldDB" id="A0A8H4TJK5"/>
<protein>
    <submittedName>
        <fullName evidence="2">Uncharacterized protein</fullName>
    </submittedName>
</protein>
<keyword evidence="3" id="KW-1185">Reference proteome</keyword>